<accession>A0A9D4LJB7</accession>
<evidence type="ECO:0000313" key="2">
    <source>
        <dbReference type="Proteomes" id="UP000828390"/>
    </source>
</evidence>
<sequence length="88" mass="9851">MRKACDNGRRYGVGGKGMKHRKTIWCRWERHGSPAGDMVSVGKAKDTGGRNGVGGKGMRLRQTILCRWGRNETPADNMISVRILWYCG</sequence>
<gene>
    <name evidence="1" type="ORF">DPMN_101420</name>
</gene>
<evidence type="ECO:0000313" key="1">
    <source>
        <dbReference type="EMBL" id="KAH3858789.1"/>
    </source>
</evidence>
<organism evidence="1 2">
    <name type="scientific">Dreissena polymorpha</name>
    <name type="common">Zebra mussel</name>
    <name type="synonym">Mytilus polymorpha</name>
    <dbReference type="NCBI Taxonomy" id="45954"/>
    <lineage>
        <taxon>Eukaryota</taxon>
        <taxon>Metazoa</taxon>
        <taxon>Spiralia</taxon>
        <taxon>Lophotrochozoa</taxon>
        <taxon>Mollusca</taxon>
        <taxon>Bivalvia</taxon>
        <taxon>Autobranchia</taxon>
        <taxon>Heteroconchia</taxon>
        <taxon>Euheterodonta</taxon>
        <taxon>Imparidentia</taxon>
        <taxon>Neoheterodontei</taxon>
        <taxon>Myida</taxon>
        <taxon>Dreissenoidea</taxon>
        <taxon>Dreissenidae</taxon>
        <taxon>Dreissena</taxon>
    </lineage>
</organism>
<dbReference type="EMBL" id="JAIWYP010000003">
    <property type="protein sequence ID" value="KAH3858789.1"/>
    <property type="molecule type" value="Genomic_DNA"/>
</dbReference>
<dbReference type="AlphaFoldDB" id="A0A9D4LJB7"/>
<dbReference type="Proteomes" id="UP000828390">
    <property type="component" value="Unassembled WGS sequence"/>
</dbReference>
<name>A0A9D4LJB7_DREPO</name>
<proteinExistence type="predicted"/>
<comment type="caution">
    <text evidence="1">The sequence shown here is derived from an EMBL/GenBank/DDBJ whole genome shotgun (WGS) entry which is preliminary data.</text>
</comment>
<reference evidence="1" key="1">
    <citation type="journal article" date="2019" name="bioRxiv">
        <title>The Genome of the Zebra Mussel, Dreissena polymorpha: A Resource for Invasive Species Research.</title>
        <authorList>
            <person name="McCartney M.A."/>
            <person name="Auch B."/>
            <person name="Kono T."/>
            <person name="Mallez S."/>
            <person name="Zhang Y."/>
            <person name="Obille A."/>
            <person name="Becker A."/>
            <person name="Abrahante J.E."/>
            <person name="Garbe J."/>
            <person name="Badalamenti J.P."/>
            <person name="Herman A."/>
            <person name="Mangelson H."/>
            <person name="Liachko I."/>
            <person name="Sullivan S."/>
            <person name="Sone E.D."/>
            <person name="Koren S."/>
            <person name="Silverstein K.A.T."/>
            <person name="Beckman K.B."/>
            <person name="Gohl D.M."/>
        </authorList>
    </citation>
    <scope>NUCLEOTIDE SEQUENCE</scope>
    <source>
        <strain evidence="1">Duluth1</strain>
        <tissue evidence="1">Whole animal</tissue>
    </source>
</reference>
<reference evidence="1" key="2">
    <citation type="submission" date="2020-11" db="EMBL/GenBank/DDBJ databases">
        <authorList>
            <person name="McCartney M.A."/>
            <person name="Auch B."/>
            <person name="Kono T."/>
            <person name="Mallez S."/>
            <person name="Becker A."/>
            <person name="Gohl D.M."/>
            <person name="Silverstein K.A.T."/>
            <person name="Koren S."/>
            <person name="Bechman K.B."/>
            <person name="Herman A."/>
            <person name="Abrahante J.E."/>
            <person name="Garbe J."/>
        </authorList>
    </citation>
    <scope>NUCLEOTIDE SEQUENCE</scope>
    <source>
        <strain evidence="1">Duluth1</strain>
        <tissue evidence="1">Whole animal</tissue>
    </source>
</reference>
<keyword evidence="2" id="KW-1185">Reference proteome</keyword>
<protein>
    <submittedName>
        <fullName evidence="1">Uncharacterized protein</fullName>
    </submittedName>
</protein>